<name>B0X8D2_CULQU</name>
<reference evidence="2" key="2">
    <citation type="submission" date="2020-05" db="UniProtKB">
        <authorList>
            <consortium name="EnsemblMetazoa"/>
        </authorList>
    </citation>
    <scope>IDENTIFICATION</scope>
    <source>
        <strain evidence="2">JHB</strain>
    </source>
</reference>
<accession>B0X8D2</accession>
<protein>
    <submittedName>
        <fullName evidence="1 2">Uncharacterized protein</fullName>
    </submittedName>
</protein>
<sequence>MNVAGSHLDHDLANLRRKRLRAGTRFLKHCYNKLHLICFVNYMPLLEMSEKKVWAYLVKIEWFYPKL</sequence>
<dbReference type="AlphaFoldDB" id="B0X8D2"/>
<dbReference type="HOGENOM" id="CLU_2814971_0_0_1"/>
<gene>
    <name evidence="2" type="primary">6049088</name>
    <name evidence="1" type="ORF">CpipJ_CPIJ015817</name>
</gene>
<dbReference type="InParanoid" id="B0X8D2"/>
<evidence type="ECO:0000313" key="2">
    <source>
        <dbReference type="EnsemblMetazoa" id="CPIJ015817-PA"/>
    </source>
</evidence>
<dbReference type="VEuPathDB" id="VectorBase:CPIJ015817"/>
<evidence type="ECO:0000313" key="3">
    <source>
        <dbReference type="Proteomes" id="UP000002320"/>
    </source>
</evidence>
<evidence type="ECO:0000313" key="1">
    <source>
        <dbReference type="EMBL" id="EDS42468.1"/>
    </source>
</evidence>
<organism>
    <name type="scientific">Culex quinquefasciatus</name>
    <name type="common">Southern house mosquito</name>
    <name type="synonym">Culex pungens</name>
    <dbReference type="NCBI Taxonomy" id="7176"/>
    <lineage>
        <taxon>Eukaryota</taxon>
        <taxon>Metazoa</taxon>
        <taxon>Ecdysozoa</taxon>
        <taxon>Arthropoda</taxon>
        <taxon>Hexapoda</taxon>
        <taxon>Insecta</taxon>
        <taxon>Pterygota</taxon>
        <taxon>Neoptera</taxon>
        <taxon>Endopterygota</taxon>
        <taxon>Diptera</taxon>
        <taxon>Nematocera</taxon>
        <taxon>Culicoidea</taxon>
        <taxon>Culicidae</taxon>
        <taxon>Culicinae</taxon>
        <taxon>Culicini</taxon>
        <taxon>Culex</taxon>
        <taxon>Culex</taxon>
    </lineage>
</organism>
<dbReference type="Proteomes" id="UP000002320">
    <property type="component" value="Unassembled WGS sequence"/>
</dbReference>
<dbReference type="EMBL" id="DS232484">
    <property type="protein sequence ID" value="EDS42468.1"/>
    <property type="molecule type" value="Genomic_DNA"/>
</dbReference>
<dbReference type="KEGG" id="cqu:CpipJ_CPIJ015817"/>
<reference evidence="1" key="1">
    <citation type="submission" date="2007-03" db="EMBL/GenBank/DDBJ databases">
        <title>Annotation of Culex pipiens quinquefasciatus.</title>
        <authorList>
            <consortium name="The Broad Institute Genome Sequencing Platform"/>
            <person name="Atkinson P.W."/>
            <person name="Hemingway J."/>
            <person name="Christensen B.M."/>
            <person name="Higgs S."/>
            <person name="Kodira C."/>
            <person name="Hannick L."/>
            <person name="Megy K."/>
            <person name="O'Leary S."/>
            <person name="Pearson M."/>
            <person name="Haas B.J."/>
            <person name="Mauceli E."/>
            <person name="Wortman J.R."/>
            <person name="Lee N.H."/>
            <person name="Guigo R."/>
            <person name="Stanke M."/>
            <person name="Alvarado L."/>
            <person name="Amedeo P."/>
            <person name="Antoine C.H."/>
            <person name="Arensburger P."/>
            <person name="Bidwell S.L."/>
            <person name="Crawford M."/>
            <person name="Camaro F."/>
            <person name="Devon K."/>
            <person name="Engels R."/>
            <person name="Hammond M."/>
            <person name="Howarth C."/>
            <person name="Koehrsen M."/>
            <person name="Lawson D."/>
            <person name="Montgomery P."/>
            <person name="Nene V."/>
            <person name="Nusbaum C."/>
            <person name="Puiu D."/>
            <person name="Romero-Severson J."/>
            <person name="Severson D.W."/>
            <person name="Shumway M."/>
            <person name="Sisk P."/>
            <person name="Stolte C."/>
            <person name="Zeng Q."/>
            <person name="Eisenstadt E."/>
            <person name="Fraser-Liggett C."/>
            <person name="Strausberg R."/>
            <person name="Galagan J."/>
            <person name="Birren B."/>
            <person name="Collins F.H."/>
        </authorList>
    </citation>
    <scope>NUCLEOTIDE SEQUENCE [LARGE SCALE GENOMIC DNA]</scope>
    <source>
        <strain evidence="1">JHB</strain>
    </source>
</reference>
<dbReference type="EnsemblMetazoa" id="CPIJ015817-RA">
    <property type="protein sequence ID" value="CPIJ015817-PA"/>
    <property type="gene ID" value="CPIJ015817"/>
</dbReference>
<proteinExistence type="predicted"/>
<keyword evidence="3" id="KW-1185">Reference proteome</keyword>